<dbReference type="EMBL" id="JABTEG010000008">
    <property type="protein sequence ID" value="KAG4304367.1"/>
    <property type="molecule type" value="Genomic_DNA"/>
</dbReference>
<name>A0ACB7C9I8_9ASCO</name>
<keyword evidence="2" id="KW-1185">Reference proteome</keyword>
<proteinExistence type="predicted"/>
<feature type="non-terminal residue" evidence="1">
    <location>
        <position position="1"/>
    </location>
</feature>
<dbReference type="Proteomes" id="UP000768646">
    <property type="component" value="Unassembled WGS sequence"/>
</dbReference>
<protein>
    <submittedName>
        <fullName evidence="1">Uncharacterized protein</fullName>
    </submittedName>
</protein>
<accession>A0ACB7C9I8</accession>
<comment type="caution">
    <text evidence="1">The sequence shown here is derived from an EMBL/GenBank/DDBJ whole genome shotgun (WGS) entry which is preliminary data.</text>
</comment>
<gene>
    <name evidence="1" type="ORF">PORY_002077</name>
</gene>
<evidence type="ECO:0000313" key="2">
    <source>
        <dbReference type="Proteomes" id="UP000768646"/>
    </source>
</evidence>
<organism evidence="1 2">
    <name type="scientific">Pneumocystis oryctolagi</name>
    <dbReference type="NCBI Taxonomy" id="42067"/>
    <lineage>
        <taxon>Eukaryota</taxon>
        <taxon>Fungi</taxon>
        <taxon>Dikarya</taxon>
        <taxon>Ascomycota</taxon>
        <taxon>Taphrinomycotina</taxon>
        <taxon>Pneumocystomycetes</taxon>
        <taxon>Pneumocystaceae</taxon>
        <taxon>Pneumocystis</taxon>
    </lineage>
</organism>
<evidence type="ECO:0000313" key="1">
    <source>
        <dbReference type="EMBL" id="KAG4304367.1"/>
    </source>
</evidence>
<reference evidence="1 2" key="1">
    <citation type="journal article" date="2021" name="Commun. Biol.">
        <title>Genomic insights into the host specific adaptation of the Pneumocystis genus.</title>
        <authorList>
            <person name="Cisse O.H."/>
            <person name="Ma L."/>
            <person name="Dekker J.P."/>
            <person name="Khil P.P."/>
            <person name="Youn J.-H."/>
            <person name="Brenchley J.M."/>
            <person name="Blair R."/>
            <person name="Pahar B."/>
            <person name="Chabe M."/>
            <person name="Van Rompay K.K.A."/>
            <person name="Keesler R."/>
            <person name="Sukura A."/>
            <person name="Hirsch V."/>
            <person name="Kutty G."/>
            <person name="Liu Y."/>
            <person name="Peng L."/>
            <person name="Chen J."/>
            <person name="Song J."/>
            <person name="Weissenbacher-Lang C."/>
            <person name="Xu J."/>
            <person name="Upham N.S."/>
            <person name="Stajich J.E."/>
            <person name="Cuomo C.A."/>
            <person name="Cushion M.T."/>
            <person name="Kovacs J.A."/>
        </authorList>
    </citation>
    <scope>NUCLEOTIDE SEQUENCE [LARGE SCALE GENOMIC DNA]</scope>
    <source>
        <strain evidence="1 2">RABM</strain>
    </source>
</reference>
<sequence length="569" mass="65695">KMPLNKYHCDICALDISRVTHIRCAKCNDFDLCIPCFAAGSEIGTHKSDHSYRVIEQPSFPIFDQDWGADEELMLIEGLDSYGLGNWQDVADYLGNGRSKEECEKHYYDIYISSPFFPYAKQLTFNIDREEFQRRRKERIKQCSSVSKHSLPQKQKPVVSTPSCHEIQGYMPGRLEFETEYENDAELTIKDINFGDDILENAEDVIELKLTVLDIYNSKLNKRAERKRVIFEHGLLDYRKKLINEKKLTKDERELVNRTKAYARLQNARDYDAFVEGLLNELQIRRKISELQRWRQNGFTTLEEGQKYERDKAQKQLTVRNSISLIASDRTISRHTKNSSGKFPQTASSDDYSSFTQIKDSTPKLLRKTSTLSLSTASGLHLLTPDEQTLCNQLRILPKPYLVIKDIIFRKLIKTGGQLKKKQVKELIKIDGRVRTKTVKRASRVIIEKYYPRLTNDFHTNKRICDDVAIICSKKLRNKIAGYTTHLMKRIQKGPVCGISFKLQEEERERKDQYVPEVSALNTSINVLEVDADTKSMLKAIGHDSVAVTVNTALTSSADQRAFRSQRRP</sequence>